<dbReference type="SUPFAM" id="SSF50249">
    <property type="entry name" value="Nucleic acid-binding proteins"/>
    <property type="match status" value="1"/>
</dbReference>
<evidence type="ECO:0000256" key="2">
    <source>
        <dbReference type="PROSITE-ProRule" id="PRU00252"/>
    </source>
</evidence>
<dbReference type="GO" id="GO:0003697">
    <property type="term" value="F:single-stranded DNA binding"/>
    <property type="evidence" value="ECO:0007669"/>
    <property type="project" value="InterPro"/>
</dbReference>
<proteinExistence type="predicted"/>
<evidence type="ECO:0000256" key="1">
    <source>
        <dbReference type="ARBA" id="ARBA00023125"/>
    </source>
</evidence>
<accession>A0A2W7GID9</accession>
<gene>
    <name evidence="4" type="ORF">BCF89_1263</name>
</gene>
<dbReference type="InterPro" id="IPR012340">
    <property type="entry name" value="NA-bd_OB-fold"/>
</dbReference>
<dbReference type="EMBL" id="QKUB01000026">
    <property type="protein sequence ID" value="PZV97722.1"/>
    <property type="molecule type" value="Genomic_DNA"/>
</dbReference>
<dbReference type="PROSITE" id="PS50935">
    <property type="entry name" value="SSB"/>
    <property type="match status" value="1"/>
</dbReference>
<organism evidence="4 5">
    <name type="scientific">Metamycoplasma auris</name>
    <dbReference type="NCBI Taxonomy" id="51363"/>
    <lineage>
        <taxon>Bacteria</taxon>
        <taxon>Bacillati</taxon>
        <taxon>Mycoplasmatota</taxon>
        <taxon>Mycoplasmoidales</taxon>
        <taxon>Metamycoplasmataceae</taxon>
        <taxon>Metamycoplasma</taxon>
    </lineage>
</organism>
<keyword evidence="3" id="KW-0175">Coiled coil</keyword>
<dbReference type="CDD" id="cd04496">
    <property type="entry name" value="SSB_OBF"/>
    <property type="match status" value="1"/>
</dbReference>
<keyword evidence="5" id="KW-1185">Reference proteome</keyword>
<evidence type="ECO:0000313" key="5">
    <source>
        <dbReference type="Proteomes" id="UP000249646"/>
    </source>
</evidence>
<dbReference type="Pfam" id="PF00436">
    <property type="entry name" value="SSB"/>
    <property type="match status" value="1"/>
</dbReference>
<evidence type="ECO:0000313" key="4">
    <source>
        <dbReference type="EMBL" id="PZV97722.1"/>
    </source>
</evidence>
<comment type="caution">
    <text evidence="4">The sequence shown here is derived from an EMBL/GenBank/DDBJ whole genome shotgun (WGS) entry which is preliminary data.</text>
</comment>
<dbReference type="Proteomes" id="UP000249646">
    <property type="component" value="Unassembled WGS sequence"/>
</dbReference>
<protein>
    <submittedName>
        <fullName evidence="4">Single-stranded DNA-binding protein</fullName>
    </submittedName>
</protein>
<dbReference type="Gene3D" id="2.40.50.140">
    <property type="entry name" value="Nucleic acid-binding proteins"/>
    <property type="match status" value="1"/>
</dbReference>
<dbReference type="InterPro" id="IPR000424">
    <property type="entry name" value="Primosome_PriB/ssb"/>
</dbReference>
<reference evidence="4 5" key="1">
    <citation type="submission" date="2018-06" db="EMBL/GenBank/DDBJ databases">
        <title>Genomic Encyclopedia of Archaeal and Bacterial Type Strains, Phase II (KMG-II): from individual species to whole genera.</title>
        <authorList>
            <person name="Goeker M."/>
        </authorList>
    </citation>
    <scope>NUCLEOTIDE SEQUENCE [LARGE SCALE GENOMIC DNA]</scope>
    <source>
        <strain evidence="4 5">ATCC 51348</strain>
    </source>
</reference>
<feature type="coiled-coil region" evidence="3">
    <location>
        <begin position="332"/>
        <end position="363"/>
    </location>
</feature>
<keyword evidence="1 2" id="KW-0238">DNA-binding</keyword>
<name>A0A2W7GID9_9BACT</name>
<dbReference type="AlphaFoldDB" id="A0A2W7GID9"/>
<sequence>MGGVLAMANDKNLNDDKLVSIRYDPKFLENVTIRKPRGKWIDYNNPYSIQKIKAIKSYMDEIENELSKYENLEIPFIRDLNDHLSTYLLSIYELNVIEHMLEKIKTFDTETYMRCFFVEYFNFLSKNRILEIDLLKSQLEEGRNENIGIDYYVYDYYKKNNTKLRWLENSKSKHDLVYIGNSPDAAQWVLVNEKYWILEFLKTLDLDYIWKWNHNVLEDRGEFEKDMAKKEIIGINQTKKENTIYIDGYVLSDEYYIKEFKKDDVVEGKLLKFKLHNIKDKKHNYFDIVAWNKTADYIKEKINKEDYIRIEGHLESNSYLKDNEKVYTINIIADHVELVQSLEEQYELEKQRKKEEKAKLDELPEDYDGLTWDA</sequence>
<evidence type="ECO:0000256" key="3">
    <source>
        <dbReference type="SAM" id="Coils"/>
    </source>
</evidence>